<reference evidence="3 4" key="1">
    <citation type="submission" date="2013-02" db="EMBL/GenBank/DDBJ databases">
        <title>Genome sequence of Candida maltosa Xu316, a potential industrial strain for xylitol and ethanol production.</title>
        <authorList>
            <person name="Yu J."/>
            <person name="Wang Q."/>
            <person name="Geng X."/>
            <person name="Bao W."/>
            <person name="He P."/>
            <person name="Cai J."/>
        </authorList>
    </citation>
    <scope>NUCLEOTIDE SEQUENCE [LARGE SCALE GENOMIC DNA]</scope>
    <source>
        <strain evidence="4">Xu316</strain>
    </source>
</reference>
<name>M3K4Y4_CANMX</name>
<evidence type="ECO:0000313" key="3">
    <source>
        <dbReference type="EMBL" id="EMG50340.1"/>
    </source>
</evidence>
<feature type="transmembrane region" description="Helical" evidence="2">
    <location>
        <begin position="276"/>
        <end position="299"/>
    </location>
</feature>
<dbReference type="PANTHER" id="PTHR41807">
    <property type="entry name" value="GLUTATHIONE TRANSFERASE 3"/>
    <property type="match status" value="1"/>
</dbReference>
<keyword evidence="4" id="KW-1185">Reference proteome</keyword>
<feature type="compositionally biased region" description="Acidic residues" evidence="1">
    <location>
        <begin position="64"/>
        <end position="126"/>
    </location>
</feature>
<evidence type="ECO:0000256" key="2">
    <source>
        <dbReference type="SAM" id="Phobius"/>
    </source>
</evidence>
<organism evidence="3 4">
    <name type="scientific">Candida maltosa (strain Xu316)</name>
    <name type="common">Yeast</name>
    <dbReference type="NCBI Taxonomy" id="1245528"/>
    <lineage>
        <taxon>Eukaryota</taxon>
        <taxon>Fungi</taxon>
        <taxon>Dikarya</taxon>
        <taxon>Ascomycota</taxon>
        <taxon>Saccharomycotina</taxon>
        <taxon>Pichiomycetes</taxon>
        <taxon>Debaryomycetaceae</taxon>
        <taxon>Candida/Lodderomyces clade</taxon>
        <taxon>Candida</taxon>
    </lineage>
</organism>
<feature type="transmembrane region" description="Helical" evidence="2">
    <location>
        <begin position="182"/>
        <end position="200"/>
    </location>
</feature>
<dbReference type="GO" id="GO:0016020">
    <property type="term" value="C:membrane"/>
    <property type="evidence" value="ECO:0007669"/>
    <property type="project" value="TreeGrafter"/>
</dbReference>
<gene>
    <name evidence="3" type="ORF">G210_4614</name>
</gene>
<dbReference type="OMA" id="PINLKEW"/>
<protein>
    <submittedName>
        <fullName evidence="3">Uncharacterized protein</fullName>
    </submittedName>
</protein>
<comment type="caution">
    <text evidence="3">The sequence shown here is derived from an EMBL/GenBank/DDBJ whole genome shotgun (WGS) entry which is preliminary data.</text>
</comment>
<dbReference type="AlphaFoldDB" id="M3K4Y4"/>
<proteinExistence type="predicted"/>
<dbReference type="HOGENOM" id="CLU_882771_0_0_1"/>
<keyword evidence="2" id="KW-0472">Membrane</keyword>
<dbReference type="STRING" id="1245528.M3K4Y4"/>
<keyword evidence="2" id="KW-0812">Transmembrane</keyword>
<feature type="region of interest" description="Disordered" evidence="1">
    <location>
        <begin position="64"/>
        <end position="133"/>
    </location>
</feature>
<feature type="transmembrane region" description="Helical" evidence="2">
    <location>
        <begin position="327"/>
        <end position="353"/>
    </location>
</feature>
<dbReference type="OrthoDB" id="4034134at2759"/>
<dbReference type="eggNOG" id="ENOG502S2H3">
    <property type="taxonomic scope" value="Eukaryota"/>
</dbReference>
<feature type="transmembrane region" description="Helical" evidence="2">
    <location>
        <begin position="244"/>
        <end position="264"/>
    </location>
</feature>
<keyword evidence="2" id="KW-1133">Transmembrane helix</keyword>
<dbReference type="PANTHER" id="PTHR41807:SF1">
    <property type="entry name" value="GLUTATHIONE TRANSFERASE 3"/>
    <property type="match status" value="1"/>
</dbReference>
<evidence type="ECO:0000256" key="1">
    <source>
        <dbReference type="SAM" id="MobiDB-lite"/>
    </source>
</evidence>
<sequence>MSDLENYTKAELGNLLKKLRISFASKTTKKALISKIEQFVTENPDQYDFVQAFLKDGGDVEVVELEEEEEEVVKQQEEEEQDDEQEDDDDEEGDEDDDEEEGDDDEDEEEEGEEIDEEEDDEENDKDYEAPPPLNLKEWVVDPIIAKSENIIDKFYQFTDNVGITYLHESEKLRDQLSSTVTLNYATILVEFLIFIYNFVKVVPLNENNLVHQIFHDNLPFVSSSEFPTLEITGLFDYKSIVTFSIWLSTSVLIPLVISYFVNFTSRVIEIEDDEYLFRVYSFDPFIFSLSKVLTYYFIGQSILIEFATKECIISSLFNKALINLGLYHTFAASLGNLPYILGGVNVLIALYAQFEEY</sequence>
<evidence type="ECO:0000313" key="4">
    <source>
        <dbReference type="Proteomes" id="UP000011777"/>
    </source>
</evidence>
<dbReference type="EMBL" id="AOGT01000291">
    <property type="protein sequence ID" value="EMG50340.1"/>
    <property type="molecule type" value="Genomic_DNA"/>
</dbReference>
<dbReference type="Proteomes" id="UP000011777">
    <property type="component" value="Unassembled WGS sequence"/>
</dbReference>
<accession>M3K4Y4</accession>
<dbReference type="InterPro" id="IPR038872">
    <property type="entry name" value="Put_GTT3"/>
</dbReference>